<reference evidence="2" key="1">
    <citation type="journal article" date="2020" name="Gigascience">
        <title>An improved pig reference genome sequence to enable pig genetics and genomics research.</title>
        <authorList>
            <person name="Warr A."/>
            <person name="Affara N."/>
            <person name="Aken B."/>
            <person name="Beiki H."/>
            <person name="Bickhart D.M."/>
            <person name="Billis K."/>
            <person name="Chow W."/>
            <person name="Eory L."/>
            <person name="Finlayson H.A."/>
            <person name="Flicek P."/>
            <person name="Giron C.G."/>
            <person name="Griffin D.K."/>
            <person name="Hall R."/>
            <person name="Hannum G."/>
            <person name="Hourlier T."/>
            <person name="Howe K."/>
            <person name="Hume D.A."/>
            <person name="Izuogu O."/>
            <person name="Kim K."/>
            <person name="Koren S."/>
            <person name="Liu H."/>
            <person name="Manchanda N."/>
            <person name="Martin F.J."/>
            <person name="Nonneman D.J."/>
            <person name="O'Connor R.E."/>
            <person name="Phillippy A.M."/>
            <person name="Rohrer G.A."/>
            <person name="Rosen B.D."/>
            <person name="Rund L.A."/>
            <person name="Sargent C.A."/>
            <person name="Schook L.B."/>
            <person name="Schroeder S.G."/>
            <person name="Schwartz A.S."/>
            <person name="Skinner B.M."/>
            <person name="Talbot R."/>
            <person name="Tseng E."/>
            <person name="Tuggle C.K."/>
            <person name="Watson M."/>
            <person name="Smith T.P.L."/>
            <person name="Archibald A.L."/>
        </authorList>
    </citation>
    <scope>NUCLEOTIDE SEQUENCE [LARGE SCALE GENOMIC DNA]</scope>
    <source>
        <strain evidence="2">Duroc</strain>
    </source>
</reference>
<evidence type="ECO:0000313" key="3">
    <source>
        <dbReference type="Proteomes" id="UP000008227"/>
    </source>
</evidence>
<dbReference type="GeneTree" id="ENSGT00840000130327"/>
<organism evidence="2 3">
    <name type="scientific">Sus scrofa</name>
    <name type="common">Pig</name>
    <dbReference type="NCBI Taxonomy" id="9823"/>
    <lineage>
        <taxon>Eukaryota</taxon>
        <taxon>Metazoa</taxon>
        <taxon>Chordata</taxon>
        <taxon>Craniata</taxon>
        <taxon>Vertebrata</taxon>
        <taxon>Euteleostomi</taxon>
        <taxon>Mammalia</taxon>
        <taxon>Eutheria</taxon>
        <taxon>Laurasiatheria</taxon>
        <taxon>Artiodactyla</taxon>
        <taxon>Suina</taxon>
        <taxon>Suidae</taxon>
        <taxon>Sus</taxon>
    </lineage>
</organism>
<evidence type="ECO:0000256" key="1">
    <source>
        <dbReference type="SAM" id="MobiDB-lite"/>
    </source>
</evidence>
<keyword evidence="3" id="KW-1185">Reference proteome</keyword>
<protein>
    <submittedName>
        <fullName evidence="2">Myb/SANT DNA binding domain containing 5</fullName>
    </submittedName>
</protein>
<name>A0A8W4FMU8_PIG</name>
<proteinExistence type="predicted"/>
<reference evidence="2" key="2">
    <citation type="submission" date="2025-08" db="UniProtKB">
        <authorList>
            <consortium name="Ensembl"/>
        </authorList>
    </citation>
    <scope>IDENTIFICATION</scope>
</reference>
<gene>
    <name evidence="2" type="primary">MSANTD5</name>
</gene>
<feature type="compositionally biased region" description="Basic and acidic residues" evidence="1">
    <location>
        <begin position="12"/>
        <end position="24"/>
    </location>
</feature>
<feature type="region of interest" description="Disordered" evidence="1">
    <location>
        <begin position="1"/>
        <end position="32"/>
    </location>
</feature>
<dbReference type="PANTHER" id="PTHR31512">
    <property type="entry name" value="GENE 12569-RELATED"/>
    <property type="match status" value="1"/>
</dbReference>
<dbReference type="Ensembl" id="ENSSSCT00000087887.1">
    <property type="protein sequence ID" value="ENSSSCP00000080678.1"/>
    <property type="gene ID" value="ENSSSCG00000042891.1"/>
</dbReference>
<sequence length="203" mass="24147">MEEVASQTEIAIHPEELEKGKETQGAENPSDQCFKPWSDYEIRSFLQEWELLECEKLRRNYHMASRIIARHLKQRGINKGRRKCLQMLINMHDLYWTIHEANQRPRHEPLPCPFGETLHRILGHREEDKNSGSPCAEEANFLPPEYQRPTYEEMLWAPAHVVYVEHPQVPRWEPWHMNSQPWLFPAYLPPNLSPQPQWSTFSD</sequence>
<evidence type="ECO:0000313" key="2">
    <source>
        <dbReference type="Ensembl" id="ENSSSCP00000080678.1"/>
    </source>
</evidence>
<accession>A0A8W4FMU8</accession>
<reference evidence="2" key="3">
    <citation type="submission" date="2025-09" db="UniProtKB">
        <authorList>
            <consortium name="Ensembl"/>
        </authorList>
    </citation>
    <scope>IDENTIFICATION</scope>
</reference>
<dbReference type="AlphaFoldDB" id="A0A8W4FMU8"/>
<dbReference type="Proteomes" id="UP000008227">
    <property type="component" value="Chromosome 2"/>
</dbReference>
<dbReference type="PANTHER" id="PTHR31512:SF2">
    <property type="entry name" value="MYB_SANT DNA BINDING DOMAIN CONTAINING 5"/>
    <property type="match status" value="1"/>
</dbReference>